<feature type="region of interest" description="Disordered" evidence="1">
    <location>
        <begin position="361"/>
        <end position="387"/>
    </location>
</feature>
<dbReference type="InterPro" id="IPR036465">
    <property type="entry name" value="vWFA_dom_sf"/>
</dbReference>
<dbReference type="PANTHER" id="PTHR37464:SF1">
    <property type="entry name" value="BLL2463 PROTEIN"/>
    <property type="match status" value="1"/>
</dbReference>
<dbReference type="OrthoDB" id="228877at2"/>
<gene>
    <name evidence="4" type="ORF">Poly21_51180</name>
</gene>
<comment type="caution">
    <text evidence="4">The sequence shown here is derived from an EMBL/GenBank/DDBJ whole genome shotgun (WGS) entry which is preliminary data.</text>
</comment>
<sequence length="741" mass="81028">MSLLAPLYFAGALAIGLPILFHMIRRRPRGEVKFSSLMFLRPTPPKLTRRSRLDNWPLLLIRALALLLMAAAFARPYLRSATTADSDLPGRRMVIAVDRSASMQRAGLWDQAKTQVDEVLSDLRPGDEIALVAFDNEPTTLLQFDQTSRLTPAQMRSSVNAALVESAPTWASTDLGRAIAFAADLAVTYEPADRELLSENTSELSTSESSHRSGPATLIVVTDMQVGSNIESLQVFAWPDQLSLDIRRVFSDRRTNASAQVLTMPDSAPETKDGVRIRVSNSASADQSSFRVSWANSGGVELEDSGMPIQVPPGESRVMRMPEPAPGATALKLEGDDHDFDNTWYIVSPQPESLSLLYLGADPSNAGKPDTVSGSDGRPSSMTPNPRSSLLYYLQRVPLNTSRRTVSIESMSPDDLKKVPDSKDVPLVVVTEPCSTDTAGLLREYVRSGGQLLYVLAREDMHEASTVSLRSIAGVDELLINEASVSDYVMLSRINFRHPLFASMSDPQFNDFTKIRFWSHRTLTQLPEKWNILAQFDDGDPALVEQSIGDGTMWVLAAGWQPEASQLALSTKFIPLIFGLFDASKGFPNSGNLFSVGDQLSLEPSPTAEITLPDGQMVAIQNPSDFSTFDQPGIYSIRDGDSTRSMAVNIESAESLTDTIGADALERFGIKLGSTPSTAVELASERQLRDLELEGRQRLWQWLLVAALALLGLETLLGGLLSKSRPAHYPTPIAARFNDAR</sequence>
<dbReference type="Proteomes" id="UP000319908">
    <property type="component" value="Unassembled WGS sequence"/>
</dbReference>
<feature type="transmembrane region" description="Helical" evidence="2">
    <location>
        <begin position="6"/>
        <end position="24"/>
    </location>
</feature>
<dbReference type="AlphaFoldDB" id="A0A5C6BFU4"/>
<keyword evidence="2" id="KW-1133">Transmembrane helix</keyword>
<dbReference type="InterPro" id="IPR011933">
    <property type="entry name" value="Double_TM_dom"/>
</dbReference>
<dbReference type="InterPro" id="IPR024163">
    <property type="entry name" value="Aerotolerance_reg_N"/>
</dbReference>
<feature type="transmembrane region" description="Helical" evidence="2">
    <location>
        <begin position="699"/>
        <end position="721"/>
    </location>
</feature>
<evidence type="ECO:0000313" key="5">
    <source>
        <dbReference type="Proteomes" id="UP000319908"/>
    </source>
</evidence>
<dbReference type="NCBIfam" id="TIGR02226">
    <property type="entry name" value="two_anch"/>
    <property type="match status" value="1"/>
</dbReference>
<feature type="domain" description="VWFA" evidence="3">
    <location>
        <begin position="92"/>
        <end position="264"/>
    </location>
</feature>
<dbReference type="Pfam" id="PF07584">
    <property type="entry name" value="BatA"/>
    <property type="match status" value="1"/>
</dbReference>
<organism evidence="4 5">
    <name type="scientific">Allorhodopirellula heiligendammensis</name>
    <dbReference type="NCBI Taxonomy" id="2714739"/>
    <lineage>
        <taxon>Bacteria</taxon>
        <taxon>Pseudomonadati</taxon>
        <taxon>Planctomycetota</taxon>
        <taxon>Planctomycetia</taxon>
        <taxon>Pirellulales</taxon>
        <taxon>Pirellulaceae</taxon>
        <taxon>Allorhodopirellula</taxon>
    </lineage>
</organism>
<accession>A0A5C6BFU4</accession>
<dbReference type="Gene3D" id="3.40.50.410">
    <property type="entry name" value="von Willebrand factor, type A domain"/>
    <property type="match status" value="1"/>
</dbReference>
<dbReference type="Gene3D" id="3.40.50.880">
    <property type="match status" value="1"/>
</dbReference>
<protein>
    <recommendedName>
        <fullName evidence="3">VWFA domain-containing protein</fullName>
    </recommendedName>
</protein>
<dbReference type="Pfam" id="PF13519">
    <property type="entry name" value="VWA_2"/>
    <property type="match status" value="1"/>
</dbReference>
<dbReference type="PROSITE" id="PS50234">
    <property type="entry name" value="VWFA"/>
    <property type="match status" value="1"/>
</dbReference>
<keyword evidence="2" id="KW-0472">Membrane</keyword>
<keyword evidence="2" id="KW-0812">Transmembrane</keyword>
<dbReference type="SUPFAM" id="SSF53300">
    <property type="entry name" value="vWA-like"/>
    <property type="match status" value="1"/>
</dbReference>
<evidence type="ECO:0000256" key="1">
    <source>
        <dbReference type="SAM" id="MobiDB-lite"/>
    </source>
</evidence>
<dbReference type="InterPro" id="IPR029062">
    <property type="entry name" value="Class_I_gatase-like"/>
</dbReference>
<keyword evidence="5" id="KW-1185">Reference proteome</keyword>
<dbReference type="SUPFAM" id="SSF52317">
    <property type="entry name" value="Class I glutamine amidotransferase-like"/>
    <property type="match status" value="1"/>
</dbReference>
<dbReference type="InterPro" id="IPR002035">
    <property type="entry name" value="VWF_A"/>
</dbReference>
<dbReference type="EMBL" id="SJPU01000004">
    <property type="protein sequence ID" value="TWU10149.1"/>
    <property type="molecule type" value="Genomic_DNA"/>
</dbReference>
<dbReference type="RefSeq" id="WP_146409591.1">
    <property type="nucleotide sequence ID" value="NZ_SJPU01000004.1"/>
</dbReference>
<evidence type="ECO:0000256" key="2">
    <source>
        <dbReference type="SAM" id="Phobius"/>
    </source>
</evidence>
<feature type="compositionally biased region" description="Polar residues" evidence="1">
    <location>
        <begin position="372"/>
        <end position="387"/>
    </location>
</feature>
<dbReference type="CDD" id="cd00198">
    <property type="entry name" value="vWFA"/>
    <property type="match status" value="1"/>
</dbReference>
<name>A0A5C6BFU4_9BACT</name>
<reference evidence="4 5" key="1">
    <citation type="journal article" date="2020" name="Antonie Van Leeuwenhoek">
        <title>Rhodopirellula heiligendammensis sp. nov., Rhodopirellula pilleata sp. nov., and Rhodopirellula solitaria sp. nov. isolated from natural or artificial marine surfaces in Northern Germany and California, USA, and emended description of the genus Rhodopirellula.</title>
        <authorList>
            <person name="Kallscheuer N."/>
            <person name="Wiegand S."/>
            <person name="Jogler M."/>
            <person name="Boedeker C."/>
            <person name="Peeters S.H."/>
            <person name="Rast P."/>
            <person name="Heuer A."/>
            <person name="Jetten M.S.M."/>
            <person name="Rohde M."/>
            <person name="Jogler C."/>
        </authorList>
    </citation>
    <scope>NUCLEOTIDE SEQUENCE [LARGE SCALE GENOMIC DNA]</scope>
    <source>
        <strain evidence="4 5">Poly21</strain>
    </source>
</reference>
<feature type="transmembrane region" description="Helical" evidence="2">
    <location>
        <begin position="59"/>
        <end position="78"/>
    </location>
</feature>
<evidence type="ECO:0000313" key="4">
    <source>
        <dbReference type="EMBL" id="TWU10149.1"/>
    </source>
</evidence>
<evidence type="ECO:0000259" key="3">
    <source>
        <dbReference type="PROSITE" id="PS50234"/>
    </source>
</evidence>
<proteinExistence type="predicted"/>
<dbReference type="PANTHER" id="PTHR37464">
    <property type="entry name" value="BLL2463 PROTEIN"/>
    <property type="match status" value="1"/>
</dbReference>